<gene>
    <name evidence="6" type="ORF">QFZ36_001008</name>
</gene>
<protein>
    <submittedName>
        <fullName evidence="6">GH25 family lysozyme M1 (1,4-beta-N-acetylmuramidase)</fullName>
    </submittedName>
</protein>
<dbReference type="PANTHER" id="PTHR46580">
    <property type="entry name" value="SENSOR KINASE-RELATED"/>
    <property type="match status" value="1"/>
</dbReference>
<evidence type="ECO:0000256" key="4">
    <source>
        <dbReference type="ARBA" id="ARBA00023295"/>
    </source>
</evidence>
<dbReference type="SMART" id="SM00641">
    <property type="entry name" value="Glyco_25"/>
    <property type="match status" value="1"/>
</dbReference>
<evidence type="ECO:0000313" key="7">
    <source>
        <dbReference type="Proteomes" id="UP001236806"/>
    </source>
</evidence>
<evidence type="ECO:0000256" key="3">
    <source>
        <dbReference type="ARBA" id="ARBA00022801"/>
    </source>
</evidence>
<comment type="similarity">
    <text evidence="1">Belongs to the glycosyl hydrolase 25 family.</text>
</comment>
<evidence type="ECO:0000313" key="6">
    <source>
        <dbReference type="EMBL" id="MDQ0673447.1"/>
    </source>
</evidence>
<comment type="caution">
    <text evidence="6">The sequence shown here is derived from an EMBL/GenBank/DDBJ whole genome shotgun (WGS) entry which is preliminary data.</text>
</comment>
<keyword evidence="4" id="KW-0326">Glycosidase</keyword>
<keyword evidence="2" id="KW-0732">Signal</keyword>
<evidence type="ECO:0000256" key="1">
    <source>
        <dbReference type="ARBA" id="ARBA00010646"/>
    </source>
</evidence>
<dbReference type="SUPFAM" id="SSF69318">
    <property type="entry name" value="Integrin alpha N-terminal domain"/>
    <property type="match status" value="2"/>
</dbReference>
<reference evidence="6 7" key="1">
    <citation type="submission" date="2023-07" db="EMBL/GenBank/DDBJ databases">
        <title>Comparative genomics of wheat-associated soil bacteria to identify genetic determinants of phenazine resistance.</title>
        <authorList>
            <person name="Mouncey N."/>
        </authorList>
    </citation>
    <scope>NUCLEOTIDE SEQUENCE [LARGE SCALE GENOMIC DNA]</scope>
    <source>
        <strain evidence="6 7">W1I3</strain>
    </source>
</reference>
<accession>A0ABU0PIB4</accession>
<organism evidence="6 7">
    <name type="scientific">Pseudarthrobacter siccitolerans</name>
    <dbReference type="NCBI Taxonomy" id="861266"/>
    <lineage>
        <taxon>Bacteria</taxon>
        <taxon>Bacillati</taxon>
        <taxon>Actinomycetota</taxon>
        <taxon>Actinomycetes</taxon>
        <taxon>Micrococcales</taxon>
        <taxon>Micrococcaceae</taxon>
        <taxon>Pseudarthrobacter</taxon>
    </lineage>
</organism>
<keyword evidence="3" id="KW-0378">Hydrolase</keyword>
<dbReference type="Gene3D" id="2.115.10.10">
    <property type="entry name" value="Tachylectin 2"/>
    <property type="match status" value="2"/>
</dbReference>
<dbReference type="InterPro" id="IPR013517">
    <property type="entry name" value="FG-GAP"/>
</dbReference>
<feature type="compositionally biased region" description="Gly residues" evidence="5">
    <location>
        <begin position="1"/>
        <end position="11"/>
    </location>
</feature>
<dbReference type="Gene3D" id="3.20.20.80">
    <property type="entry name" value="Glycosidases"/>
    <property type="match status" value="1"/>
</dbReference>
<dbReference type="Pfam" id="PF13517">
    <property type="entry name" value="FG-GAP_3"/>
    <property type="match status" value="4"/>
</dbReference>
<dbReference type="CDD" id="cd06412">
    <property type="entry name" value="GH25_CH-type"/>
    <property type="match status" value="1"/>
</dbReference>
<dbReference type="Pfam" id="PF01183">
    <property type="entry name" value="Glyco_hydro_25"/>
    <property type="match status" value="1"/>
</dbReference>
<dbReference type="PANTHER" id="PTHR46580:SF4">
    <property type="entry name" value="ATP_GTP-BINDING PROTEIN"/>
    <property type="match status" value="1"/>
</dbReference>
<dbReference type="EMBL" id="JAUSXB010000001">
    <property type="protein sequence ID" value="MDQ0673447.1"/>
    <property type="molecule type" value="Genomic_DNA"/>
</dbReference>
<dbReference type="SUPFAM" id="SSF51445">
    <property type="entry name" value="(Trans)glycosidases"/>
    <property type="match status" value="1"/>
</dbReference>
<evidence type="ECO:0000256" key="2">
    <source>
        <dbReference type="ARBA" id="ARBA00022729"/>
    </source>
</evidence>
<dbReference type="PROSITE" id="PS51904">
    <property type="entry name" value="GLYCOSYL_HYDROL_F25_2"/>
    <property type="match status" value="1"/>
</dbReference>
<feature type="region of interest" description="Disordered" evidence="5">
    <location>
        <begin position="1"/>
        <end position="25"/>
    </location>
</feature>
<dbReference type="InterPro" id="IPR017853">
    <property type="entry name" value="GH"/>
</dbReference>
<dbReference type="Gene3D" id="2.130.10.130">
    <property type="entry name" value="Integrin alpha, N-terminal"/>
    <property type="match status" value="1"/>
</dbReference>
<dbReference type="InterPro" id="IPR002053">
    <property type="entry name" value="Glyco_hydro_25"/>
</dbReference>
<dbReference type="InterPro" id="IPR018077">
    <property type="entry name" value="Glyco_hydro_fam25_subgr"/>
</dbReference>
<proteinExistence type="inferred from homology"/>
<evidence type="ECO:0000256" key="5">
    <source>
        <dbReference type="SAM" id="MobiDB-lite"/>
    </source>
</evidence>
<dbReference type="InterPro" id="IPR028994">
    <property type="entry name" value="Integrin_alpha_N"/>
</dbReference>
<keyword evidence="7" id="KW-1185">Reference proteome</keyword>
<sequence>MADVVGAGGAEMGQRSARVTASAPSSTVPRLSTEVLSTEGTWMPTFGIQGLDVSGHQTSMDWQQQWNMGARFAYIKASEGNYYTNPSYNSQYQGSRSVGMVRGAYHFAIPNWSSGADQARYFVKNGGGWSADDYTMPPVLDFEFNPYEGRTDFPGWTPGNTCYDMSPSQLSSWVRDFGNTMRSLTGRLPVIYTNTYWWNQCVGNPADFGEYPLWVASYPKSATNDAGAVPTGSWSSYSIWQYSSTGPFAGDSNVWNGDYASLQRFANGTPPPVPTDRTRKLVSPGDFDGDSKSDLIKRERDGTLWLYAGDGTGKFGAGRKIGEFGWDAYDRIVGVGDFNGDGKGDLIARKIEGSLWFYAGTGTVSASSVGYLGGVRVGDFGWEAFDSILGVGDFDGDRKPDLLSRVPNGDLYLYSGTATGRPGASRKIDFGWQIFDQLISIRDFDGDGTNDLAGRKPDGTLWLYSNTGRAILANGRQIGTGWEIYDAVVGTGDVNGDNTADFVGQDPGGAVYFYAGTAMKDLGYEAPRKIGEFGWEAFDSLVGTKDFNGDAKADLLARKPDGTLWFYPGTGVGSYGPAKRIGDFGWQIFNTLISVGDFSGDGKPDLVARGNDGSLWIYPGTGTVGATSNGYAAPIRIGDFGWEVYTALTGVGDYNGDGKNDILGRKSDGSLWLYAGTGRVDASNSGYQGAIKVGEFGWEVFDGLTGPGDVNNDGKNDLLARRPDGTVWFYTGNGSGYPGAARRISTEWTTYDATVAAANLNSDSYPDLVARRTDGSLWLYAGTGMRPTEGYLGRAFAVSF</sequence>
<dbReference type="Proteomes" id="UP001236806">
    <property type="component" value="Unassembled WGS sequence"/>
</dbReference>
<name>A0ABU0PIB4_9MICC</name>